<feature type="domain" description="Sulfatase N-terminal" evidence="1">
    <location>
        <begin position="23"/>
        <end position="346"/>
    </location>
</feature>
<proteinExistence type="predicted"/>
<reference evidence="2 3" key="1">
    <citation type="submission" date="2020-10" db="EMBL/GenBank/DDBJ databases">
        <title>Complete genome sequence of Paludibaculum fermentans P105T, a facultatively anaerobic acidobacterium capable of dissimilatory Fe(III) reduction.</title>
        <authorList>
            <person name="Dedysh S.N."/>
            <person name="Beletsky A.V."/>
            <person name="Kulichevskaya I.S."/>
            <person name="Mardanov A.V."/>
            <person name="Ravin N.V."/>
        </authorList>
    </citation>
    <scope>NUCLEOTIDE SEQUENCE [LARGE SCALE GENOMIC DNA]</scope>
    <source>
        <strain evidence="2 3">P105</strain>
    </source>
</reference>
<dbReference type="Proteomes" id="UP000593892">
    <property type="component" value="Chromosome"/>
</dbReference>
<dbReference type="RefSeq" id="WP_194452748.1">
    <property type="nucleotide sequence ID" value="NZ_CP063849.1"/>
</dbReference>
<dbReference type="EMBL" id="CP063849">
    <property type="protein sequence ID" value="QOY91093.1"/>
    <property type="molecule type" value="Genomic_DNA"/>
</dbReference>
<sequence>MTTSRRAFLAAPSMLALQGRKRPNILFLLTDDQRWDSLGCMGNRIVQTPNIDGLSRGGVTFGKQFVTTAICVTSRASIFTGQYARCHGVADFNKQFTAEQLNRIYPVALRHAGYRTGFIGKWGLDKAPAPREAFDYWAGFLGQGKYFPEGEPGPHLTTIMTGQAREFLQSCNQNEPFCLSVSFKAPHVQDEDPRQFLYDPADAALYTNQRMPVPKTMDSESITKLPLSVQRSEGRRRWGVRFSTPELFQQSVKGYYRLISGVDRSVGTILGELERLGLRENTIVVYTGDNGFYLGEHGLAGKWFMHEESIRVPLIVQGPGIAAGRRVDAMSLNVDLAPTILDLAGVKIPGEMQGRSLRPWLAGQSPAWRREWFYEHQFRAAGWIPPTDGIRTERWKYTRYPQESPVFEELYDLNVDPLEEHNLSADAAHRAMLESLRTRRKAWSDALDSGQLPAGM</sequence>
<dbReference type="InterPro" id="IPR017850">
    <property type="entry name" value="Alkaline_phosphatase_core_sf"/>
</dbReference>
<keyword evidence="3" id="KW-1185">Reference proteome</keyword>
<dbReference type="CDD" id="cd16031">
    <property type="entry name" value="G6S_like"/>
    <property type="match status" value="1"/>
</dbReference>
<dbReference type="PANTHER" id="PTHR43108">
    <property type="entry name" value="N-ACETYLGLUCOSAMINE-6-SULFATASE FAMILY MEMBER"/>
    <property type="match status" value="1"/>
</dbReference>
<dbReference type="Gene3D" id="3.40.720.10">
    <property type="entry name" value="Alkaline Phosphatase, subunit A"/>
    <property type="match status" value="1"/>
</dbReference>
<gene>
    <name evidence="2" type="ORF">IRI77_14445</name>
</gene>
<dbReference type="Pfam" id="PF00884">
    <property type="entry name" value="Sulfatase"/>
    <property type="match status" value="1"/>
</dbReference>
<dbReference type="InterPro" id="IPR000917">
    <property type="entry name" value="Sulfatase_N"/>
</dbReference>
<dbReference type="KEGG" id="pfer:IRI77_14445"/>
<accession>A0A7S7NWJ4</accession>
<name>A0A7S7NWJ4_PALFE</name>
<organism evidence="2 3">
    <name type="scientific">Paludibaculum fermentans</name>
    <dbReference type="NCBI Taxonomy" id="1473598"/>
    <lineage>
        <taxon>Bacteria</taxon>
        <taxon>Pseudomonadati</taxon>
        <taxon>Acidobacteriota</taxon>
        <taxon>Terriglobia</taxon>
        <taxon>Bryobacterales</taxon>
        <taxon>Bryobacteraceae</taxon>
        <taxon>Paludibaculum</taxon>
    </lineage>
</organism>
<dbReference type="SUPFAM" id="SSF53649">
    <property type="entry name" value="Alkaline phosphatase-like"/>
    <property type="match status" value="1"/>
</dbReference>
<dbReference type="PANTHER" id="PTHR43108:SF6">
    <property type="entry name" value="N-SULPHOGLUCOSAMINE SULPHOHYDROLASE"/>
    <property type="match status" value="1"/>
</dbReference>
<dbReference type="AlphaFoldDB" id="A0A7S7NWJ4"/>
<protein>
    <submittedName>
        <fullName evidence="2">Sulfatase</fullName>
    </submittedName>
</protein>
<evidence type="ECO:0000313" key="2">
    <source>
        <dbReference type="EMBL" id="QOY91093.1"/>
    </source>
</evidence>
<evidence type="ECO:0000259" key="1">
    <source>
        <dbReference type="Pfam" id="PF00884"/>
    </source>
</evidence>
<evidence type="ECO:0000313" key="3">
    <source>
        <dbReference type="Proteomes" id="UP000593892"/>
    </source>
</evidence>